<dbReference type="AlphaFoldDB" id="A0A1J5E2J3"/>
<comment type="caution">
    <text evidence="2">The sequence shown here is derived from an EMBL/GenBank/DDBJ whole genome shotgun (WGS) entry which is preliminary data.</text>
</comment>
<dbReference type="STRING" id="1817895.AUJ95_01510"/>
<dbReference type="Pfam" id="PF03613">
    <property type="entry name" value="EIID-AGA"/>
    <property type="match status" value="1"/>
</dbReference>
<dbReference type="GO" id="GO:0005886">
    <property type="term" value="C:plasma membrane"/>
    <property type="evidence" value="ECO:0007669"/>
    <property type="project" value="TreeGrafter"/>
</dbReference>
<dbReference type="InterPro" id="IPR004704">
    <property type="entry name" value="PTS_IID_man"/>
</dbReference>
<sequence>MNNSILWQIFWRSLFIQCVLNFDKMQNTGFATAMLPVIKRLFPDVEEQKKALLRNFEHFNTQPYMANLIIGLIAAKEEKFASSQDGKILDRHIGLPLLEDISHLKEITARSLAALGDTFFWGTWRPFISLVGIVIVASGIILKLTWLIGAGIAVFLIVYNLIPVIVRWYGLRLGYEKQEGIIEVILRVKPVIGRIIWWIQAISLTILACFGVFSSSQMLGALGGHGNLISYLLSGVIVIWVAVTLRRISISKVMMLVVIISVVQAYVW</sequence>
<keyword evidence="1" id="KW-0472">Membrane</keyword>
<dbReference type="Proteomes" id="UP000183085">
    <property type="component" value="Unassembled WGS sequence"/>
</dbReference>
<dbReference type="PROSITE" id="PS51108">
    <property type="entry name" value="PTS_EIID"/>
    <property type="match status" value="1"/>
</dbReference>
<keyword evidence="1" id="KW-0812">Transmembrane</keyword>
<organism evidence="2 3">
    <name type="scientific">Candidatus Desantisbacteria bacterium CG2_30_40_21</name>
    <dbReference type="NCBI Taxonomy" id="1817895"/>
    <lineage>
        <taxon>Bacteria</taxon>
        <taxon>Candidatus Desantisiibacteriota</taxon>
    </lineage>
</organism>
<evidence type="ECO:0008006" key="4">
    <source>
        <dbReference type="Google" id="ProtNLM"/>
    </source>
</evidence>
<gene>
    <name evidence="2" type="ORF">AUJ95_01510</name>
</gene>
<keyword evidence="1" id="KW-1133">Transmembrane helix</keyword>
<dbReference type="EMBL" id="MNYI01000043">
    <property type="protein sequence ID" value="OIP42628.1"/>
    <property type="molecule type" value="Genomic_DNA"/>
</dbReference>
<protein>
    <recommendedName>
        <fullName evidence="4">PTS mannose transporter subunit IID</fullName>
    </recommendedName>
</protein>
<feature type="transmembrane region" description="Helical" evidence="1">
    <location>
        <begin position="152"/>
        <end position="170"/>
    </location>
</feature>
<feature type="transmembrane region" description="Helical" evidence="1">
    <location>
        <begin position="127"/>
        <end position="146"/>
    </location>
</feature>
<reference evidence="2 3" key="1">
    <citation type="journal article" date="2016" name="Environ. Microbiol.">
        <title>Genomic resolution of a cold subsurface aquifer community provides metabolic insights for novel microbes adapted to high CO concentrations.</title>
        <authorList>
            <person name="Probst A.J."/>
            <person name="Castelle C.J."/>
            <person name="Singh A."/>
            <person name="Brown C.T."/>
            <person name="Anantharaman K."/>
            <person name="Sharon I."/>
            <person name="Hug L.A."/>
            <person name="Burstein D."/>
            <person name="Emerson J.B."/>
            <person name="Thomas B.C."/>
            <person name="Banfield J.F."/>
        </authorList>
    </citation>
    <scope>NUCLEOTIDE SEQUENCE [LARGE SCALE GENOMIC DNA]</scope>
    <source>
        <strain evidence="2">CG2_30_40_21</strain>
    </source>
</reference>
<name>A0A1J5E2J3_9BACT</name>
<dbReference type="PANTHER" id="PTHR32502:SF23">
    <property type="entry name" value="TRANSPORT PROTEIN, PTS SYSTEM"/>
    <property type="match status" value="1"/>
</dbReference>
<evidence type="ECO:0000256" key="1">
    <source>
        <dbReference type="SAM" id="Phobius"/>
    </source>
</evidence>
<feature type="transmembrane region" description="Helical" evidence="1">
    <location>
        <begin position="250"/>
        <end position="267"/>
    </location>
</feature>
<feature type="transmembrane region" description="Helical" evidence="1">
    <location>
        <begin position="191"/>
        <end position="213"/>
    </location>
</feature>
<dbReference type="PANTHER" id="PTHR32502">
    <property type="entry name" value="N-ACETYLGALACTOSAMINE PERMEASE II COMPONENT-RELATED"/>
    <property type="match status" value="1"/>
</dbReference>
<accession>A0A1J5E2J3</accession>
<dbReference type="GO" id="GO:0009401">
    <property type="term" value="P:phosphoenolpyruvate-dependent sugar phosphotransferase system"/>
    <property type="evidence" value="ECO:0007669"/>
    <property type="project" value="InterPro"/>
</dbReference>
<feature type="transmembrane region" description="Helical" evidence="1">
    <location>
        <begin position="225"/>
        <end position="243"/>
    </location>
</feature>
<evidence type="ECO:0000313" key="2">
    <source>
        <dbReference type="EMBL" id="OIP42628.1"/>
    </source>
</evidence>
<dbReference type="InterPro" id="IPR050303">
    <property type="entry name" value="GatZ_KbaZ_carbometab"/>
</dbReference>
<proteinExistence type="predicted"/>
<evidence type="ECO:0000313" key="3">
    <source>
        <dbReference type="Proteomes" id="UP000183085"/>
    </source>
</evidence>